<dbReference type="Gene3D" id="3.20.20.190">
    <property type="entry name" value="Phosphatidylinositol (PI) phosphodiesterase"/>
    <property type="match status" value="1"/>
</dbReference>
<sequence>MPMPYFQSEGIACFAHRGGAACWPENTLEAFRGGLAAGCPWIETDVHMTRDGHIVCHHDHDLRRTSDAAGKIWDHSLSELRRVDAGYRFTPDGHSYPFRGRGLTIPTLEEVAALDPAARINLEIKQANPPMIRALWQQIEALGLHDRVLVASADASLVRAFRALARGAVASSAGRAEIFAFWLAARAGLSSRLPIDYEALQVPTGFRGLEVVTAPFVEAAHRRGLQVHVWTIDDVEVMRRLIELGVDGIMTDQPRRLAKLVRELGLMPEVGIAEQLGTAPAPAPDDQDTAPSS</sequence>
<dbReference type="GO" id="GO:0008889">
    <property type="term" value="F:glycerophosphodiester phosphodiesterase activity"/>
    <property type="evidence" value="ECO:0007669"/>
    <property type="project" value="UniProtKB-EC"/>
</dbReference>
<dbReference type="PANTHER" id="PTHR46211:SF14">
    <property type="entry name" value="GLYCEROPHOSPHODIESTER PHOSPHODIESTERASE"/>
    <property type="match status" value="1"/>
</dbReference>
<evidence type="ECO:0000259" key="1">
    <source>
        <dbReference type="PROSITE" id="PS51704"/>
    </source>
</evidence>
<dbReference type="InterPro" id="IPR017946">
    <property type="entry name" value="PLC-like_Pdiesterase_TIM-brl"/>
</dbReference>
<dbReference type="EMBL" id="PVNK01000005">
    <property type="protein sequence ID" value="PRQ05773.1"/>
    <property type="molecule type" value="Genomic_DNA"/>
</dbReference>
<dbReference type="PROSITE" id="PS51704">
    <property type="entry name" value="GP_PDE"/>
    <property type="match status" value="1"/>
</dbReference>
<accession>A0A2S9YL05</accession>
<dbReference type="Pfam" id="PF03009">
    <property type="entry name" value="GDPD"/>
    <property type="match status" value="1"/>
</dbReference>
<keyword evidence="3" id="KW-1185">Reference proteome</keyword>
<protein>
    <submittedName>
        <fullName evidence="2">Putative glycerophosphoryl diester phosphodiesterase 1</fullName>
        <ecNumber evidence="2">3.1.4.46</ecNumber>
    </submittedName>
</protein>
<reference evidence="2 3" key="1">
    <citation type="submission" date="2018-03" db="EMBL/GenBank/DDBJ databases">
        <title>Draft Genome Sequences of the Obligatory Marine Myxobacteria Enhygromyxa salina SWB005.</title>
        <authorList>
            <person name="Poehlein A."/>
            <person name="Moghaddam J.A."/>
            <person name="Harms H."/>
            <person name="Alanjari M."/>
            <person name="Koenig G.M."/>
            <person name="Daniel R."/>
            <person name="Schaeberle T.F."/>
        </authorList>
    </citation>
    <scope>NUCLEOTIDE SEQUENCE [LARGE SCALE GENOMIC DNA]</scope>
    <source>
        <strain evidence="2 3">SWB005</strain>
    </source>
</reference>
<dbReference type="PANTHER" id="PTHR46211">
    <property type="entry name" value="GLYCEROPHOSPHORYL DIESTER PHOSPHODIESTERASE"/>
    <property type="match status" value="1"/>
</dbReference>
<dbReference type="EC" id="3.1.4.46" evidence="2"/>
<dbReference type="OrthoDB" id="9787897at2"/>
<dbReference type="CDD" id="cd08561">
    <property type="entry name" value="GDPD_cytoplasmic_ScUgpQ2_like"/>
    <property type="match status" value="1"/>
</dbReference>
<evidence type="ECO:0000313" key="3">
    <source>
        <dbReference type="Proteomes" id="UP000237968"/>
    </source>
</evidence>
<evidence type="ECO:0000313" key="2">
    <source>
        <dbReference type="EMBL" id="PRQ05773.1"/>
    </source>
</evidence>
<name>A0A2S9YL05_9BACT</name>
<dbReference type="AlphaFoldDB" id="A0A2S9YL05"/>
<feature type="domain" description="GP-PDE" evidence="1">
    <location>
        <begin position="11"/>
        <end position="261"/>
    </location>
</feature>
<organism evidence="2 3">
    <name type="scientific">Enhygromyxa salina</name>
    <dbReference type="NCBI Taxonomy" id="215803"/>
    <lineage>
        <taxon>Bacteria</taxon>
        <taxon>Pseudomonadati</taxon>
        <taxon>Myxococcota</taxon>
        <taxon>Polyangia</taxon>
        <taxon>Nannocystales</taxon>
        <taxon>Nannocystaceae</taxon>
        <taxon>Enhygromyxa</taxon>
    </lineage>
</organism>
<gene>
    <name evidence="2" type="primary">glpQ1</name>
    <name evidence="2" type="ORF">ENSA5_00930</name>
</gene>
<dbReference type="InterPro" id="IPR030395">
    <property type="entry name" value="GP_PDE_dom"/>
</dbReference>
<keyword evidence="2" id="KW-0378">Hydrolase</keyword>
<dbReference type="Proteomes" id="UP000237968">
    <property type="component" value="Unassembled WGS sequence"/>
</dbReference>
<dbReference type="SUPFAM" id="SSF51695">
    <property type="entry name" value="PLC-like phosphodiesterases"/>
    <property type="match status" value="1"/>
</dbReference>
<dbReference type="GO" id="GO:0006629">
    <property type="term" value="P:lipid metabolic process"/>
    <property type="evidence" value="ECO:0007669"/>
    <property type="project" value="InterPro"/>
</dbReference>
<comment type="caution">
    <text evidence="2">The sequence shown here is derived from an EMBL/GenBank/DDBJ whole genome shotgun (WGS) entry which is preliminary data.</text>
</comment>
<proteinExistence type="predicted"/>